<keyword evidence="8" id="KW-1185">Reference proteome</keyword>
<protein>
    <submittedName>
        <fullName evidence="7">Chaperone protein DnaK</fullName>
    </submittedName>
</protein>
<dbReference type="EMBL" id="RHPJ01000001">
    <property type="protein sequence ID" value="TGO06024.1"/>
    <property type="molecule type" value="Genomic_DNA"/>
</dbReference>
<evidence type="ECO:0000313" key="8">
    <source>
        <dbReference type="Proteomes" id="UP000297318"/>
    </source>
</evidence>
<dbReference type="OrthoDB" id="9766019at2"/>
<comment type="similarity">
    <text evidence="1 6">Belongs to the heat shock protein 70 family.</text>
</comment>
<dbReference type="InterPro" id="IPR013126">
    <property type="entry name" value="Hsp_70_fam"/>
</dbReference>
<dbReference type="PROSITE" id="PS00329">
    <property type="entry name" value="HSP70_2"/>
    <property type="match status" value="1"/>
</dbReference>
<evidence type="ECO:0000256" key="2">
    <source>
        <dbReference type="ARBA" id="ARBA00022741"/>
    </source>
</evidence>
<evidence type="ECO:0000256" key="6">
    <source>
        <dbReference type="RuleBase" id="RU003322"/>
    </source>
</evidence>
<dbReference type="PRINTS" id="PR00301">
    <property type="entry name" value="HEATSHOCK70"/>
</dbReference>
<dbReference type="SUPFAM" id="SSF53067">
    <property type="entry name" value="Actin-like ATPase domain"/>
    <property type="match status" value="2"/>
</dbReference>
<dbReference type="Gene3D" id="3.90.640.10">
    <property type="entry name" value="Actin, Chain A, domain 4"/>
    <property type="match status" value="1"/>
</dbReference>
<comment type="caution">
    <text evidence="7">The sequence shown here is derived from an EMBL/GenBank/DDBJ whole genome shotgun (WGS) entry which is preliminary data.</text>
</comment>
<dbReference type="PROSITE" id="PS01036">
    <property type="entry name" value="HSP70_3"/>
    <property type="match status" value="1"/>
</dbReference>
<dbReference type="AlphaFoldDB" id="A0A4Z1E200"/>
<proteinExistence type="inferred from homology"/>
<evidence type="ECO:0000256" key="5">
    <source>
        <dbReference type="ARBA" id="ARBA00023186"/>
    </source>
</evidence>
<keyword evidence="2 6" id="KW-0547">Nucleotide-binding</keyword>
<keyword evidence="4" id="KW-0346">Stress response</keyword>
<dbReference type="PANTHER" id="PTHR19375">
    <property type="entry name" value="HEAT SHOCK PROTEIN 70KDA"/>
    <property type="match status" value="1"/>
</dbReference>
<evidence type="ECO:0000256" key="4">
    <source>
        <dbReference type="ARBA" id="ARBA00023016"/>
    </source>
</evidence>
<keyword evidence="3 6" id="KW-0067">ATP-binding</keyword>
<dbReference type="InterPro" id="IPR018181">
    <property type="entry name" value="Heat_shock_70_CS"/>
</dbReference>
<dbReference type="Proteomes" id="UP000297318">
    <property type="component" value="Unassembled WGS sequence"/>
</dbReference>
<dbReference type="Pfam" id="PF00012">
    <property type="entry name" value="HSP70"/>
    <property type="match status" value="1"/>
</dbReference>
<evidence type="ECO:0000256" key="1">
    <source>
        <dbReference type="ARBA" id="ARBA00007381"/>
    </source>
</evidence>
<accession>A0A4Z1E200</accession>
<dbReference type="GO" id="GO:0140662">
    <property type="term" value="F:ATP-dependent protein folding chaperone"/>
    <property type="evidence" value="ECO:0007669"/>
    <property type="project" value="InterPro"/>
</dbReference>
<name>A0A4Z1E200_9MICO</name>
<gene>
    <name evidence="7" type="ORF">SERN_0216</name>
</gene>
<sequence length="519" mass="54944">MRLGIDFGTTRTVVARADRGNYPVVTFRDADGDGHEYLPSVVALSGGELVHGFEALEAARDGAPHVRSFKRVLGEAGTTHLTRIDVGERSVTVLDLLSDYLGALRTAVLASVGEDDGDAAGLGAAAGPGRLEAVVSVPAHAHTAQRYLTIEAFRRAGFDVLQLVNEPSAAGFEYTHRQPRTLSSRRTDVLVYDLGGGTFDASLVQADGLRHEVLDSVGVNRLGGDDIDVVLAETAVRLAGEAGGSTELTRAQWRRLVDDARDAKERLTPQTRRIVLDVGDLPVIVAAEDFYAAATPIVEASVTAMEPLVARLAGEDGAPLASVAGIYLVGGGSGLPLVPRLLRERFGRRVHRSPYPAAATAIGLAIAADPDGGFTLQDRLSRGFGVFRERDAGSGLAFDEILSRSARVPREGDVTITRRYRPAHNVGHFRYVEYTAVDDDGAPQGALVPFAQLVFPYDPALQGATGDGSGAADGGLESIPVAPFDAEHDVEETYTLDADGVIRLTLTDLGTGFARTFSL</sequence>
<dbReference type="RefSeq" id="WP_135848294.1">
    <property type="nucleotide sequence ID" value="NZ_RHPJ01000001.1"/>
</dbReference>
<dbReference type="GO" id="GO:0005524">
    <property type="term" value="F:ATP binding"/>
    <property type="evidence" value="ECO:0007669"/>
    <property type="project" value="UniProtKB-KW"/>
</dbReference>
<evidence type="ECO:0000256" key="3">
    <source>
        <dbReference type="ARBA" id="ARBA00022840"/>
    </source>
</evidence>
<organism evidence="7 8">
    <name type="scientific">Serinibacter arcticus</name>
    <dbReference type="NCBI Taxonomy" id="1655435"/>
    <lineage>
        <taxon>Bacteria</taxon>
        <taxon>Bacillati</taxon>
        <taxon>Actinomycetota</taxon>
        <taxon>Actinomycetes</taxon>
        <taxon>Micrococcales</taxon>
        <taxon>Beutenbergiaceae</taxon>
        <taxon>Serinibacter</taxon>
    </lineage>
</organism>
<dbReference type="InterPro" id="IPR043129">
    <property type="entry name" value="ATPase_NBD"/>
</dbReference>
<dbReference type="Gene3D" id="3.30.420.40">
    <property type="match status" value="2"/>
</dbReference>
<keyword evidence="5" id="KW-0143">Chaperone</keyword>
<reference evidence="7 8" key="1">
    <citation type="submission" date="2018-11" db="EMBL/GenBank/DDBJ databases">
        <title>Complete genome sequencing of the Actinobacteria Serinibacter sp. K3-2.</title>
        <authorList>
            <person name="Rakitin A.L."/>
            <person name="Beletsky A.V."/>
            <person name="Mardanov A.V."/>
            <person name="Ravin N.V."/>
            <person name="Gromova A.S."/>
            <person name="Filippova S.N."/>
            <person name="Gal'Chenko V.F."/>
        </authorList>
    </citation>
    <scope>NUCLEOTIDE SEQUENCE [LARGE SCALE GENOMIC DNA]</scope>
    <source>
        <strain evidence="7 8">K3-2</strain>
    </source>
</reference>
<evidence type="ECO:0000313" key="7">
    <source>
        <dbReference type="EMBL" id="TGO06024.1"/>
    </source>
</evidence>